<evidence type="ECO:0000313" key="2">
    <source>
        <dbReference type="EMBL" id="SVE64856.1"/>
    </source>
</evidence>
<dbReference type="EMBL" id="UINC01232054">
    <property type="protein sequence ID" value="SVE64856.1"/>
    <property type="molecule type" value="Genomic_DNA"/>
</dbReference>
<gene>
    <name evidence="2" type="ORF">METZ01_LOCUS517710</name>
</gene>
<reference evidence="2" key="1">
    <citation type="submission" date="2018-05" db="EMBL/GenBank/DDBJ databases">
        <authorList>
            <person name="Lanie J.A."/>
            <person name="Ng W.-L."/>
            <person name="Kazmierczak K.M."/>
            <person name="Andrzejewski T.M."/>
            <person name="Davidsen T.M."/>
            <person name="Wayne K.J."/>
            <person name="Tettelin H."/>
            <person name="Glass J.I."/>
            <person name="Rusch D."/>
            <person name="Podicherti R."/>
            <person name="Tsui H.-C.T."/>
            <person name="Winkler M.E."/>
        </authorList>
    </citation>
    <scope>NUCLEOTIDE SEQUENCE</scope>
</reference>
<organism evidence="2">
    <name type="scientific">marine metagenome</name>
    <dbReference type="NCBI Taxonomy" id="408172"/>
    <lineage>
        <taxon>unclassified sequences</taxon>
        <taxon>metagenomes</taxon>
        <taxon>ecological metagenomes</taxon>
    </lineage>
</organism>
<evidence type="ECO:0000256" key="1">
    <source>
        <dbReference type="SAM" id="Coils"/>
    </source>
</evidence>
<proteinExistence type="predicted"/>
<keyword evidence="1" id="KW-0175">Coiled coil</keyword>
<accession>A0A383F6Z6</accession>
<name>A0A383F6Z6_9ZZZZ</name>
<feature type="coiled-coil region" evidence="1">
    <location>
        <begin position="20"/>
        <end position="47"/>
    </location>
</feature>
<sequence>SPMRMMRQVMAEIEKRQGALYEAQHNVAKMKSKLEKLLNRKDDLNNVEQAKVIKLQHNLTMTENKANGSLKDIAILMDAYDSIKKNNDIDNWSEFEFEQEEKAHHVRRGFELLYRNLIEYGRGKEATLEYLQQYGVHVQIAIVEVTGYIKLVDGLVNRGTKITSLHLEDFLNEMKDKYANNPDEVSQRLFGTSDITNKEYMTLIKASKK</sequence>
<feature type="non-terminal residue" evidence="2">
    <location>
        <position position="1"/>
    </location>
</feature>
<dbReference type="AlphaFoldDB" id="A0A383F6Z6"/>
<protein>
    <submittedName>
        <fullName evidence="2">Uncharacterized protein</fullName>
    </submittedName>
</protein>